<name>A0A8B8BD02_CRAVI</name>
<dbReference type="AlphaFoldDB" id="A0A8B8BD02"/>
<dbReference type="GeneID" id="111109288"/>
<keyword evidence="2" id="KW-1185">Reference proteome</keyword>
<sequence length="636" mass="71852">MVVVLELFLYILLKMVVALANASSLEMVGDIFVDSVSSSPELYNNSIRDLVAVKIRPEAVITYKFHVNVTLTQNPSHDLNLSLRILAENHSVKDDCQMYFLTSNATEEKLDCIKQNDSALLGVLQRAWNENFLNISGKYNVLTDQTSTGPIRTFIQIESFGQESDAVDSVTLFSEPVIKDWPRFGISPPYPPEIHMKNTTMVSISVTNLTRSLEDSYLKMYMPTTCEDCDKFEAQMSVVKLDLVSPTDIAGRVHDYYQSTTRTTEFDAAIFVFDDNDRESRPEVLQFSAHSELLDYRNFRNGDILEQAYGYKFKDEFIWIGKTNITVLDDGHRIVPNIETALFELSNYEKFGEVSKRFRLNIEHSVNSTGSAYDVMAILYFQPDVSYVRYSQYLQNIVRIPEPSTDIDKKNVIFKIPRMSFVQPSKISFNISYAALNGSSPGDLSIVYEVVYRGWNDTDVEGDRSSQLQALTIAESDQTEDKTLHCTCPWNRKQKCVCCRPGWCLCIQSKNPELCGPCQRPCSCVSDIKEYRKSSRLTYGNVTITCGDFDVVNRNQKNRAIGCQSFTSPGQKVHDLPPVVSTVLGVDAVTSYMYGLGNNGRGYVRSEDGGQSWVSVPPYVFHTVETSSAYKQAKIK</sequence>
<reference evidence="3" key="1">
    <citation type="submission" date="2025-08" db="UniProtKB">
        <authorList>
            <consortium name="RefSeq"/>
        </authorList>
    </citation>
    <scope>IDENTIFICATION</scope>
    <source>
        <tissue evidence="3">Whole sample</tissue>
    </source>
</reference>
<accession>A0A8B8BD02</accession>
<keyword evidence="1" id="KW-0732">Signal</keyword>
<dbReference type="OrthoDB" id="6082019at2759"/>
<dbReference type="KEGG" id="cvn:111109288"/>
<dbReference type="Proteomes" id="UP000694844">
    <property type="component" value="Chromosome 8"/>
</dbReference>
<feature type="chain" id="PRO_5034893238" evidence="1">
    <location>
        <begin position="23"/>
        <end position="636"/>
    </location>
</feature>
<proteinExistence type="predicted"/>
<feature type="signal peptide" evidence="1">
    <location>
        <begin position="1"/>
        <end position="22"/>
    </location>
</feature>
<evidence type="ECO:0000313" key="3">
    <source>
        <dbReference type="RefSeq" id="XP_022301078.1"/>
    </source>
</evidence>
<organism evidence="2 3">
    <name type="scientific">Crassostrea virginica</name>
    <name type="common">Eastern oyster</name>
    <dbReference type="NCBI Taxonomy" id="6565"/>
    <lineage>
        <taxon>Eukaryota</taxon>
        <taxon>Metazoa</taxon>
        <taxon>Spiralia</taxon>
        <taxon>Lophotrochozoa</taxon>
        <taxon>Mollusca</taxon>
        <taxon>Bivalvia</taxon>
        <taxon>Autobranchia</taxon>
        <taxon>Pteriomorphia</taxon>
        <taxon>Ostreida</taxon>
        <taxon>Ostreoidea</taxon>
        <taxon>Ostreidae</taxon>
        <taxon>Crassostrea</taxon>
    </lineage>
</organism>
<gene>
    <name evidence="3" type="primary">LOC111109288</name>
</gene>
<dbReference type="RefSeq" id="XP_022301078.1">
    <property type="nucleotide sequence ID" value="XM_022445370.1"/>
</dbReference>
<evidence type="ECO:0000256" key="1">
    <source>
        <dbReference type="SAM" id="SignalP"/>
    </source>
</evidence>
<protein>
    <submittedName>
        <fullName evidence="3">Uncharacterized protein LOC111109288</fullName>
    </submittedName>
</protein>
<evidence type="ECO:0000313" key="2">
    <source>
        <dbReference type="Proteomes" id="UP000694844"/>
    </source>
</evidence>